<name>A0A8R7K4N6_TRIUA</name>
<protein>
    <submittedName>
        <fullName evidence="1">Uncharacterized protein</fullName>
    </submittedName>
</protein>
<dbReference type="SUPFAM" id="SSF54236">
    <property type="entry name" value="Ubiquitin-like"/>
    <property type="match status" value="1"/>
</dbReference>
<accession>A0A8R7K4N6</accession>
<keyword evidence="2" id="KW-1185">Reference proteome</keyword>
<proteinExistence type="predicted"/>
<dbReference type="Gramene" id="TuG1812G0100004205.01.T01">
    <property type="protein sequence ID" value="TuG1812G0100004205.01.T01"/>
    <property type="gene ID" value="TuG1812G0100004205.01"/>
</dbReference>
<dbReference type="Proteomes" id="UP000015106">
    <property type="component" value="Chromosome 1"/>
</dbReference>
<reference evidence="2" key="1">
    <citation type="journal article" date="2013" name="Nature">
        <title>Draft genome of the wheat A-genome progenitor Triticum urartu.</title>
        <authorList>
            <person name="Ling H.Q."/>
            <person name="Zhao S."/>
            <person name="Liu D."/>
            <person name="Wang J."/>
            <person name="Sun H."/>
            <person name="Zhang C."/>
            <person name="Fan H."/>
            <person name="Li D."/>
            <person name="Dong L."/>
            <person name="Tao Y."/>
            <person name="Gao C."/>
            <person name="Wu H."/>
            <person name="Li Y."/>
            <person name="Cui Y."/>
            <person name="Guo X."/>
            <person name="Zheng S."/>
            <person name="Wang B."/>
            <person name="Yu K."/>
            <person name="Liang Q."/>
            <person name="Yang W."/>
            <person name="Lou X."/>
            <person name="Chen J."/>
            <person name="Feng M."/>
            <person name="Jian J."/>
            <person name="Zhang X."/>
            <person name="Luo G."/>
            <person name="Jiang Y."/>
            <person name="Liu J."/>
            <person name="Wang Z."/>
            <person name="Sha Y."/>
            <person name="Zhang B."/>
            <person name="Wu H."/>
            <person name="Tang D."/>
            <person name="Shen Q."/>
            <person name="Xue P."/>
            <person name="Zou S."/>
            <person name="Wang X."/>
            <person name="Liu X."/>
            <person name="Wang F."/>
            <person name="Yang Y."/>
            <person name="An X."/>
            <person name="Dong Z."/>
            <person name="Zhang K."/>
            <person name="Zhang X."/>
            <person name="Luo M.C."/>
            <person name="Dvorak J."/>
            <person name="Tong Y."/>
            <person name="Wang J."/>
            <person name="Yang H."/>
            <person name="Li Z."/>
            <person name="Wang D."/>
            <person name="Zhang A."/>
            <person name="Wang J."/>
        </authorList>
    </citation>
    <scope>NUCLEOTIDE SEQUENCE</scope>
    <source>
        <strain evidence="2">cv. G1812</strain>
    </source>
</reference>
<dbReference type="InterPro" id="IPR029071">
    <property type="entry name" value="Ubiquitin-like_domsf"/>
</dbReference>
<dbReference type="EnsemblPlants" id="TuG1812G0100004205.01.T01">
    <property type="protein sequence ID" value="TuG1812G0100004205.01.T01"/>
    <property type="gene ID" value="TuG1812G0100004205.01"/>
</dbReference>
<organism evidence="1 2">
    <name type="scientific">Triticum urartu</name>
    <name type="common">Red wild einkorn</name>
    <name type="synonym">Crithodium urartu</name>
    <dbReference type="NCBI Taxonomy" id="4572"/>
    <lineage>
        <taxon>Eukaryota</taxon>
        <taxon>Viridiplantae</taxon>
        <taxon>Streptophyta</taxon>
        <taxon>Embryophyta</taxon>
        <taxon>Tracheophyta</taxon>
        <taxon>Spermatophyta</taxon>
        <taxon>Magnoliopsida</taxon>
        <taxon>Liliopsida</taxon>
        <taxon>Poales</taxon>
        <taxon>Poaceae</taxon>
        <taxon>BOP clade</taxon>
        <taxon>Pooideae</taxon>
        <taxon>Triticodae</taxon>
        <taxon>Triticeae</taxon>
        <taxon>Triticinae</taxon>
        <taxon>Triticum</taxon>
    </lineage>
</organism>
<reference evidence="1" key="3">
    <citation type="submission" date="2022-06" db="UniProtKB">
        <authorList>
            <consortium name="EnsemblPlants"/>
        </authorList>
    </citation>
    <scope>IDENTIFICATION</scope>
</reference>
<sequence length="99" mass="11257">MPTPTLAASSRRQIRCTSGSKSMVGLGATVRMFKAVVAKTCKVSLPQHRLIHNTQILKNEKILARHPHNLEELCFKNRNIYGVLLSKIREQVEQWPTLH</sequence>
<evidence type="ECO:0000313" key="2">
    <source>
        <dbReference type="Proteomes" id="UP000015106"/>
    </source>
</evidence>
<evidence type="ECO:0000313" key="1">
    <source>
        <dbReference type="EnsemblPlants" id="TuG1812G0100004205.01.T01"/>
    </source>
</evidence>
<reference evidence="1" key="2">
    <citation type="submission" date="2018-03" db="EMBL/GenBank/DDBJ databases">
        <title>The Triticum urartu genome reveals the dynamic nature of wheat genome evolution.</title>
        <authorList>
            <person name="Ling H."/>
            <person name="Ma B."/>
            <person name="Shi X."/>
            <person name="Liu H."/>
            <person name="Dong L."/>
            <person name="Sun H."/>
            <person name="Cao Y."/>
            <person name="Gao Q."/>
            <person name="Zheng S."/>
            <person name="Li Y."/>
            <person name="Yu Y."/>
            <person name="Du H."/>
            <person name="Qi M."/>
            <person name="Li Y."/>
            <person name="Yu H."/>
            <person name="Cui Y."/>
            <person name="Wang N."/>
            <person name="Chen C."/>
            <person name="Wu H."/>
            <person name="Zhao Y."/>
            <person name="Zhang J."/>
            <person name="Li Y."/>
            <person name="Zhou W."/>
            <person name="Zhang B."/>
            <person name="Hu W."/>
            <person name="Eijk M."/>
            <person name="Tang J."/>
            <person name="Witsenboer H."/>
            <person name="Zhao S."/>
            <person name="Li Z."/>
            <person name="Zhang A."/>
            <person name="Wang D."/>
            <person name="Liang C."/>
        </authorList>
    </citation>
    <scope>NUCLEOTIDE SEQUENCE [LARGE SCALE GENOMIC DNA]</scope>
    <source>
        <strain evidence="1">cv. G1812</strain>
    </source>
</reference>
<dbReference type="AlphaFoldDB" id="A0A8R7K4N6"/>